<sequence>MTQITGLVLTYNGERLLDECLQSLSFCDEILLIDSGSTDSTHEIGRKYNARIVHNDWNGAIEQHKFALTQITTPWVVTIDQDEIISPELRDSITAKLQNPDDVDGYYCPRRSWYLDRFIMHSGWYPDKLFRLYKRDGITIGGIRPHEELRPKNKSGEISGDIIHYPYENFFQHLDKINSYTQDAAEDLYSRGKRSSLGSALGHGFGKFFKQYILKAGFLDGRAGFIVALHGFFYTFQKYIRLVELEMKDKK</sequence>
<feature type="domain" description="Glycosyltransferase 2-like" evidence="2">
    <location>
        <begin position="8"/>
        <end position="140"/>
    </location>
</feature>
<dbReference type="RefSeq" id="WP_015853446.1">
    <property type="nucleotide sequence ID" value="NC_012881.1"/>
</dbReference>
<organism evidence="3 4">
    <name type="scientific">Maridesulfovibrio salexigens (strain ATCC 14822 / DSM 2638 / NCIMB 8403 / VKM B-1763)</name>
    <name type="common">Desulfovibrio salexigens</name>
    <dbReference type="NCBI Taxonomy" id="526222"/>
    <lineage>
        <taxon>Bacteria</taxon>
        <taxon>Pseudomonadati</taxon>
        <taxon>Thermodesulfobacteriota</taxon>
        <taxon>Desulfovibrionia</taxon>
        <taxon>Desulfovibrionales</taxon>
        <taxon>Desulfovibrionaceae</taxon>
        <taxon>Maridesulfovibrio</taxon>
    </lineage>
</organism>
<dbReference type="Gene3D" id="3.90.550.10">
    <property type="entry name" value="Spore Coat Polysaccharide Biosynthesis Protein SpsA, Chain A"/>
    <property type="match status" value="1"/>
</dbReference>
<keyword evidence="3" id="KW-0808">Transferase</keyword>
<dbReference type="AlphaFoldDB" id="C6BTE9"/>
<dbReference type="KEGG" id="dsa:Desal_3584"/>
<evidence type="ECO:0000313" key="3">
    <source>
        <dbReference type="EMBL" id="ACS81630.1"/>
    </source>
</evidence>
<protein>
    <submittedName>
        <fullName evidence="3">Glycosyl transferase family 2</fullName>
    </submittedName>
</protein>
<dbReference type="InterPro" id="IPR001173">
    <property type="entry name" value="Glyco_trans_2-like"/>
</dbReference>
<dbReference type="CDD" id="cd02511">
    <property type="entry name" value="Beta4Glucosyltransferase"/>
    <property type="match status" value="1"/>
</dbReference>
<dbReference type="GO" id="GO:0016740">
    <property type="term" value="F:transferase activity"/>
    <property type="evidence" value="ECO:0007669"/>
    <property type="project" value="UniProtKB-KW"/>
</dbReference>
<comment type="similarity">
    <text evidence="1">Belongs to the glycosyltransferase 2 family. WaaE/KdtX subfamily.</text>
</comment>
<dbReference type="Proteomes" id="UP000002601">
    <property type="component" value="Chromosome"/>
</dbReference>
<dbReference type="HOGENOM" id="CLU_065962_1_0_7"/>
<dbReference type="Pfam" id="PF00535">
    <property type="entry name" value="Glycos_transf_2"/>
    <property type="match status" value="1"/>
</dbReference>
<dbReference type="OrthoDB" id="9815923at2"/>
<dbReference type="STRING" id="526222.Desal_3584"/>
<reference evidence="3 4" key="1">
    <citation type="submission" date="2009-06" db="EMBL/GenBank/DDBJ databases">
        <title>Complete sequence of Desulfovibrio salexigens DSM 2638.</title>
        <authorList>
            <consortium name="US DOE Joint Genome Institute"/>
            <person name="Lucas S."/>
            <person name="Copeland A."/>
            <person name="Lapidus A."/>
            <person name="Glavina del Rio T."/>
            <person name="Tice H."/>
            <person name="Bruce D."/>
            <person name="Goodwin L."/>
            <person name="Pitluck S."/>
            <person name="Munk A.C."/>
            <person name="Brettin T."/>
            <person name="Detter J.C."/>
            <person name="Han C."/>
            <person name="Tapia R."/>
            <person name="Larimer F."/>
            <person name="Land M."/>
            <person name="Hauser L."/>
            <person name="Kyrpides N."/>
            <person name="Anderson I."/>
            <person name="Wall J.D."/>
            <person name="Arkin A.P."/>
            <person name="Dehal P."/>
            <person name="Chivian D."/>
            <person name="Giles B."/>
            <person name="Hazen T.C."/>
        </authorList>
    </citation>
    <scope>NUCLEOTIDE SEQUENCE [LARGE SCALE GENOMIC DNA]</scope>
    <source>
        <strain evidence="4">ATCC 14822 / DSM 2638 / NCIMB 8403 / VKM B-1763</strain>
    </source>
</reference>
<dbReference type="SUPFAM" id="SSF53448">
    <property type="entry name" value="Nucleotide-diphospho-sugar transferases"/>
    <property type="match status" value="1"/>
</dbReference>
<accession>C6BTE9</accession>
<dbReference type="EMBL" id="CP001649">
    <property type="protein sequence ID" value="ACS81630.1"/>
    <property type="molecule type" value="Genomic_DNA"/>
</dbReference>
<gene>
    <name evidence="3" type="ordered locus">Desal_3584</name>
</gene>
<proteinExistence type="inferred from homology"/>
<dbReference type="CAZy" id="GT2">
    <property type="family name" value="Glycosyltransferase Family 2"/>
</dbReference>
<dbReference type="InterPro" id="IPR029044">
    <property type="entry name" value="Nucleotide-diphossugar_trans"/>
</dbReference>
<evidence type="ECO:0000256" key="1">
    <source>
        <dbReference type="ARBA" id="ARBA00038494"/>
    </source>
</evidence>
<dbReference type="PANTHER" id="PTHR43630:SF2">
    <property type="entry name" value="GLYCOSYLTRANSFERASE"/>
    <property type="match status" value="1"/>
</dbReference>
<name>C6BTE9_MARSD</name>
<evidence type="ECO:0000313" key="4">
    <source>
        <dbReference type="Proteomes" id="UP000002601"/>
    </source>
</evidence>
<evidence type="ECO:0000259" key="2">
    <source>
        <dbReference type="Pfam" id="PF00535"/>
    </source>
</evidence>
<dbReference type="eggNOG" id="COG0463">
    <property type="taxonomic scope" value="Bacteria"/>
</dbReference>
<dbReference type="PANTHER" id="PTHR43630">
    <property type="entry name" value="POLY-BETA-1,6-N-ACETYL-D-GLUCOSAMINE SYNTHASE"/>
    <property type="match status" value="1"/>
</dbReference>
<keyword evidence="4" id="KW-1185">Reference proteome</keyword>